<gene>
    <name evidence="2" type="ORF">Tci_853682</name>
</gene>
<accession>A0A699RCA6</accession>
<evidence type="ECO:0000313" key="2">
    <source>
        <dbReference type="EMBL" id="GFC81712.1"/>
    </source>
</evidence>
<dbReference type="AlphaFoldDB" id="A0A699RCA6"/>
<sequence>ALGSDANVQNLLRREKVPANSSSHDANS</sequence>
<dbReference type="EMBL" id="BKCJ011080940">
    <property type="protein sequence ID" value="GFC81712.1"/>
    <property type="molecule type" value="Genomic_DNA"/>
</dbReference>
<organism evidence="2">
    <name type="scientific">Tanacetum cinerariifolium</name>
    <name type="common">Dalmatian daisy</name>
    <name type="synonym">Chrysanthemum cinerariifolium</name>
    <dbReference type="NCBI Taxonomy" id="118510"/>
    <lineage>
        <taxon>Eukaryota</taxon>
        <taxon>Viridiplantae</taxon>
        <taxon>Streptophyta</taxon>
        <taxon>Embryophyta</taxon>
        <taxon>Tracheophyta</taxon>
        <taxon>Spermatophyta</taxon>
        <taxon>Magnoliopsida</taxon>
        <taxon>eudicotyledons</taxon>
        <taxon>Gunneridae</taxon>
        <taxon>Pentapetalae</taxon>
        <taxon>asterids</taxon>
        <taxon>campanulids</taxon>
        <taxon>Asterales</taxon>
        <taxon>Asteraceae</taxon>
        <taxon>Asteroideae</taxon>
        <taxon>Anthemideae</taxon>
        <taxon>Anthemidinae</taxon>
        <taxon>Tanacetum</taxon>
    </lineage>
</organism>
<name>A0A699RCA6_TANCI</name>
<feature type="non-terminal residue" evidence="2">
    <location>
        <position position="1"/>
    </location>
</feature>
<comment type="caution">
    <text evidence="2">The sequence shown here is derived from an EMBL/GenBank/DDBJ whole genome shotgun (WGS) entry which is preliminary data.</text>
</comment>
<feature type="compositionally biased region" description="Polar residues" evidence="1">
    <location>
        <begin position="19"/>
        <end position="28"/>
    </location>
</feature>
<proteinExistence type="predicted"/>
<reference evidence="2" key="1">
    <citation type="journal article" date="2019" name="Sci. Rep.">
        <title>Draft genome of Tanacetum cinerariifolium, the natural source of mosquito coil.</title>
        <authorList>
            <person name="Yamashiro T."/>
            <person name="Shiraishi A."/>
            <person name="Satake H."/>
            <person name="Nakayama K."/>
        </authorList>
    </citation>
    <scope>NUCLEOTIDE SEQUENCE</scope>
</reference>
<protein>
    <submittedName>
        <fullName evidence="2">Uncharacterized protein</fullName>
    </submittedName>
</protein>
<feature type="region of interest" description="Disordered" evidence="1">
    <location>
        <begin position="1"/>
        <end position="28"/>
    </location>
</feature>
<feature type="compositionally biased region" description="Polar residues" evidence="1">
    <location>
        <begin position="1"/>
        <end position="10"/>
    </location>
</feature>
<evidence type="ECO:0000256" key="1">
    <source>
        <dbReference type="SAM" id="MobiDB-lite"/>
    </source>
</evidence>